<evidence type="ECO:0000313" key="1">
    <source>
        <dbReference type="EMBL" id="CCE65146.1"/>
    </source>
</evidence>
<proteinExistence type="predicted"/>
<dbReference type="AlphaFoldDB" id="G8BZ18"/>
<dbReference type="Proteomes" id="UP000005666">
    <property type="component" value="Chromosome 11"/>
</dbReference>
<dbReference type="GeneID" id="11533308"/>
<dbReference type="RefSeq" id="XP_003687580.1">
    <property type="nucleotide sequence ID" value="XM_003687532.1"/>
</dbReference>
<accession>G8BZ18</accession>
<protein>
    <submittedName>
        <fullName evidence="1">Uncharacterized protein</fullName>
    </submittedName>
</protein>
<sequence>MEFLFFILLGPTVADDQTSDVEEYQVMTEALGNGSFAVTSNPKLFKLSLWGAFFHEGTSTAWDLFRCCKTCESWNEVAQSTECDQAARSAIRTVVLGGLLAAGSANGVFRNKRELSSHHAHRTNSIVNGVKSGLHPSLDYHSHYTDSMEKLSYVILGTENVEPIMNVTLSSESYGNGVVTAKAALTNSTLSKREANLFPLCHGQVSVDYCRNENYLLSTSSSGVYDAATVISNHAAPNGVNNSGYDGYLFDYYKTYVCDEANKNCDWYGSFRLWYADNTNTYGWSRCDTGL</sequence>
<organism evidence="1 2">
    <name type="scientific">Tetrapisispora phaffii (strain ATCC 24235 / CBS 4417 / NBRC 1672 / NRRL Y-8282 / UCD 70-5)</name>
    <name type="common">Yeast</name>
    <name type="synonym">Fabospora phaffii</name>
    <dbReference type="NCBI Taxonomy" id="1071381"/>
    <lineage>
        <taxon>Eukaryota</taxon>
        <taxon>Fungi</taxon>
        <taxon>Dikarya</taxon>
        <taxon>Ascomycota</taxon>
        <taxon>Saccharomycotina</taxon>
        <taxon>Saccharomycetes</taxon>
        <taxon>Saccharomycetales</taxon>
        <taxon>Saccharomycetaceae</taxon>
        <taxon>Tetrapisispora</taxon>
    </lineage>
</organism>
<dbReference type="EMBL" id="HE612866">
    <property type="protein sequence ID" value="CCE65146.1"/>
    <property type="molecule type" value="Genomic_DNA"/>
</dbReference>
<evidence type="ECO:0000313" key="2">
    <source>
        <dbReference type="Proteomes" id="UP000005666"/>
    </source>
</evidence>
<name>G8BZ18_TETPH</name>
<dbReference type="KEGG" id="tpf:TPHA_0K00115"/>
<dbReference type="HOGENOM" id="CLU_078040_0_0_1"/>
<reference evidence="1 2" key="1">
    <citation type="journal article" date="2011" name="Proc. Natl. Acad. Sci. U.S.A.">
        <title>Evolutionary erosion of yeast sex chromosomes by mating-type switching accidents.</title>
        <authorList>
            <person name="Gordon J.L."/>
            <person name="Armisen D."/>
            <person name="Proux-Wera E."/>
            <person name="Oheigeartaigh S.S."/>
            <person name="Byrne K.P."/>
            <person name="Wolfe K.H."/>
        </authorList>
    </citation>
    <scope>NUCLEOTIDE SEQUENCE [LARGE SCALE GENOMIC DNA]</scope>
    <source>
        <strain evidence="2">ATCC 24235 / CBS 4417 / NBRC 1672 / NRRL Y-8282 / UCD 70-5</strain>
    </source>
</reference>
<gene>
    <name evidence="1" type="primary">TPHA0K00115</name>
    <name evidence="1" type="ordered locus">TPHA_0K00115</name>
</gene>
<keyword evidence="2" id="KW-1185">Reference proteome</keyword>